<keyword evidence="2" id="KW-0472">Membrane</keyword>
<sequence length="112" mass="12650">MCVLSRSVMSDCSPPGSSVHGDSPGKNTGVGSLTLLQEIFPTQGLNPGLLHCRLILYPLSHQGSPFIYISIYMIYTFSIYFIYIIHIFYINIYMSNETYILVAFKPENTKLF</sequence>
<protein>
    <submittedName>
        <fullName evidence="3">Uncharacterized protein</fullName>
    </submittedName>
</protein>
<keyword evidence="2" id="KW-0812">Transmembrane</keyword>
<organism evidence="3 4">
    <name type="scientific">Rangifer tarandus platyrhynchus</name>
    <name type="common">Svalbard reindeer</name>
    <dbReference type="NCBI Taxonomy" id="3082113"/>
    <lineage>
        <taxon>Eukaryota</taxon>
        <taxon>Metazoa</taxon>
        <taxon>Chordata</taxon>
        <taxon>Craniata</taxon>
        <taxon>Vertebrata</taxon>
        <taxon>Euteleostomi</taxon>
        <taxon>Mammalia</taxon>
        <taxon>Eutheria</taxon>
        <taxon>Laurasiatheria</taxon>
        <taxon>Artiodactyla</taxon>
        <taxon>Ruminantia</taxon>
        <taxon>Pecora</taxon>
        <taxon>Cervidae</taxon>
        <taxon>Odocoileinae</taxon>
        <taxon>Rangifer</taxon>
    </lineage>
</organism>
<feature type="region of interest" description="Disordered" evidence="1">
    <location>
        <begin position="1"/>
        <end position="24"/>
    </location>
</feature>
<keyword evidence="2" id="KW-1133">Transmembrane helix</keyword>
<reference evidence="3" key="1">
    <citation type="submission" date="2023-04" db="EMBL/GenBank/DDBJ databases">
        <authorList>
            <consortium name="ELIXIR-Norway"/>
        </authorList>
    </citation>
    <scope>NUCLEOTIDE SEQUENCE [LARGE SCALE GENOMIC DNA]</scope>
</reference>
<evidence type="ECO:0000256" key="2">
    <source>
        <dbReference type="SAM" id="Phobius"/>
    </source>
</evidence>
<proteinExistence type="predicted"/>
<dbReference type="Proteomes" id="UP001176941">
    <property type="component" value="Chromosome 21"/>
</dbReference>
<evidence type="ECO:0000313" key="4">
    <source>
        <dbReference type="Proteomes" id="UP001176941"/>
    </source>
</evidence>
<name>A0ABN8YNL6_RANTA</name>
<gene>
    <name evidence="3" type="ORF">MRATA1EN1_LOCUS12132</name>
</gene>
<keyword evidence="4" id="KW-1185">Reference proteome</keyword>
<dbReference type="EMBL" id="OX459957">
    <property type="protein sequence ID" value="CAI9163170.1"/>
    <property type="molecule type" value="Genomic_DNA"/>
</dbReference>
<evidence type="ECO:0000313" key="3">
    <source>
        <dbReference type="EMBL" id="CAI9163170.1"/>
    </source>
</evidence>
<evidence type="ECO:0000256" key="1">
    <source>
        <dbReference type="SAM" id="MobiDB-lite"/>
    </source>
</evidence>
<accession>A0ABN8YNL6</accession>
<feature type="transmembrane region" description="Helical" evidence="2">
    <location>
        <begin position="66"/>
        <end position="90"/>
    </location>
</feature>